<feature type="domain" description="Thioredoxin" evidence="4">
    <location>
        <begin position="18"/>
        <end position="166"/>
    </location>
</feature>
<feature type="active site" description="Cysteine sulfenic acid (-SOH) intermediate" evidence="3">
    <location>
        <position position="60"/>
    </location>
</feature>
<keyword evidence="3" id="KW-0049">Antioxidant</keyword>
<dbReference type="InterPro" id="IPR036249">
    <property type="entry name" value="Thioredoxin-like_sf"/>
</dbReference>
<accession>A0A137RIM7</accession>
<dbReference type="EMBL" id="JRWG01000003">
    <property type="protein sequence ID" value="KXO00039.1"/>
    <property type="molecule type" value="Genomic_DNA"/>
</dbReference>
<dbReference type="EC" id="1.11.1.24" evidence="3"/>
<sequence>MATIKLGGNNIETAGTLPKVGDTAPDFNLTAQDLSSKKLSDFKGSRVIMNIFPSIDTNVCATSVRKFNEKATGLKNTKVLCISKDLPFAQKRFVSDEEINNVTNLSDFRDGNFGKNYGVEMTSGALRGLHSRAVLVLDENGKVIHSQQVPEIGEEPDYLSALKPLL</sequence>
<evidence type="ECO:0000256" key="2">
    <source>
        <dbReference type="ARBA" id="ARBA00023284"/>
    </source>
</evidence>
<comment type="caution">
    <text evidence="5">The sequence shown here is derived from an EMBL/GenBank/DDBJ whole genome shotgun (WGS) entry which is preliminary data.</text>
</comment>
<dbReference type="PATRIC" id="fig|1548749.3.peg.1284"/>
<dbReference type="HAMAP" id="MF_00269">
    <property type="entry name" value="Tpx"/>
    <property type="match status" value="1"/>
</dbReference>
<keyword evidence="1" id="KW-1015">Disulfide bond</keyword>
<reference evidence="5 6" key="2">
    <citation type="journal article" date="2016" name="Int. J. Syst. Evol. Microbiol.">
        <title>Vitellibacter aquimaris sp. nov., a marine bacterium isolated from seawater.</title>
        <authorList>
            <person name="Thevarajoo S."/>
            <person name="Selvaratnam C."/>
            <person name="Goh K.M."/>
            <person name="Hong K.W."/>
            <person name="Chan X.Y."/>
            <person name="Chan K.G."/>
            <person name="Chong C.S."/>
        </authorList>
    </citation>
    <scope>NUCLEOTIDE SEQUENCE [LARGE SCALE GENOMIC DNA]</scope>
    <source>
        <strain evidence="5 6">D-24</strain>
    </source>
</reference>
<comment type="catalytic activity">
    <reaction evidence="3">
        <text>a hydroperoxide + [thioredoxin]-dithiol = an alcohol + [thioredoxin]-disulfide + H2O</text>
        <dbReference type="Rhea" id="RHEA:62620"/>
        <dbReference type="Rhea" id="RHEA-COMP:10698"/>
        <dbReference type="Rhea" id="RHEA-COMP:10700"/>
        <dbReference type="ChEBI" id="CHEBI:15377"/>
        <dbReference type="ChEBI" id="CHEBI:29950"/>
        <dbReference type="ChEBI" id="CHEBI:30879"/>
        <dbReference type="ChEBI" id="CHEBI:35924"/>
        <dbReference type="ChEBI" id="CHEBI:50058"/>
        <dbReference type="EC" id="1.11.1.24"/>
    </reaction>
</comment>
<dbReference type="STRING" id="1548749.LS48_06060"/>
<proteinExistence type="inferred from homology"/>
<dbReference type="InterPro" id="IPR013740">
    <property type="entry name" value="Redoxin"/>
</dbReference>
<dbReference type="InterPro" id="IPR050455">
    <property type="entry name" value="Tpx_Peroxidase_subfamily"/>
</dbReference>
<dbReference type="SUPFAM" id="SSF52833">
    <property type="entry name" value="Thioredoxin-like"/>
    <property type="match status" value="1"/>
</dbReference>
<dbReference type="OrthoDB" id="9781543at2"/>
<comment type="function">
    <text evidence="3">Thiol-specific peroxidase that catalyzes the reduction of hydrogen peroxide and organic hydroperoxides to water and alcohols, respectively. Plays a role in cell protection against oxidative stress by detoxifying peroxides.</text>
</comment>
<evidence type="ECO:0000256" key="3">
    <source>
        <dbReference type="HAMAP-Rule" id="MF_00269"/>
    </source>
</evidence>
<protein>
    <recommendedName>
        <fullName evidence="3">Thiol peroxidase</fullName>
        <shortName evidence="3">Tpx</shortName>
        <ecNumber evidence="3">1.11.1.24</ecNumber>
    </recommendedName>
    <alternativeName>
        <fullName evidence="3">Peroxiredoxin tpx</fullName>
        <shortName evidence="3">Prx</shortName>
    </alternativeName>
    <alternativeName>
        <fullName evidence="3">Thioredoxin peroxidase</fullName>
    </alternativeName>
    <alternativeName>
        <fullName evidence="3">Thioredoxin-dependent peroxiredoxin</fullName>
    </alternativeName>
</protein>
<evidence type="ECO:0000259" key="4">
    <source>
        <dbReference type="PROSITE" id="PS51352"/>
    </source>
</evidence>
<evidence type="ECO:0000256" key="1">
    <source>
        <dbReference type="ARBA" id="ARBA00023157"/>
    </source>
</evidence>
<dbReference type="CDD" id="cd03014">
    <property type="entry name" value="PRX_Atyp2cys"/>
    <property type="match status" value="1"/>
</dbReference>
<keyword evidence="3 5" id="KW-0575">Peroxidase</keyword>
<keyword evidence="3" id="KW-0560">Oxidoreductase</keyword>
<name>A0A137RIM7_9FLAO</name>
<dbReference type="GO" id="GO:0008379">
    <property type="term" value="F:thioredoxin peroxidase activity"/>
    <property type="evidence" value="ECO:0007669"/>
    <property type="project" value="UniProtKB-UniRule"/>
</dbReference>
<dbReference type="PROSITE" id="PS51352">
    <property type="entry name" value="THIOREDOXIN_2"/>
    <property type="match status" value="1"/>
</dbReference>
<comment type="similarity">
    <text evidence="3">Belongs to the peroxiredoxin family. Tpx subfamily.</text>
</comment>
<dbReference type="Proteomes" id="UP000070138">
    <property type="component" value="Unassembled WGS sequence"/>
</dbReference>
<comment type="caution">
    <text evidence="3">Lacks conserved residue(s) required for the propagation of feature annotation.</text>
</comment>
<dbReference type="Gene3D" id="3.40.30.10">
    <property type="entry name" value="Glutaredoxin"/>
    <property type="match status" value="1"/>
</dbReference>
<dbReference type="Pfam" id="PF08534">
    <property type="entry name" value="Redoxin"/>
    <property type="match status" value="1"/>
</dbReference>
<evidence type="ECO:0000313" key="6">
    <source>
        <dbReference type="Proteomes" id="UP000070138"/>
    </source>
</evidence>
<dbReference type="InterPro" id="IPR002065">
    <property type="entry name" value="TPX"/>
</dbReference>
<dbReference type="PANTHER" id="PTHR43110">
    <property type="entry name" value="THIOL PEROXIDASE"/>
    <property type="match status" value="1"/>
</dbReference>
<dbReference type="InterPro" id="IPR013766">
    <property type="entry name" value="Thioredoxin_domain"/>
</dbReference>
<organism evidence="5 6">
    <name type="scientific">Aequorivita aquimaris</name>
    <dbReference type="NCBI Taxonomy" id="1548749"/>
    <lineage>
        <taxon>Bacteria</taxon>
        <taxon>Pseudomonadati</taxon>
        <taxon>Bacteroidota</taxon>
        <taxon>Flavobacteriia</taxon>
        <taxon>Flavobacteriales</taxon>
        <taxon>Flavobacteriaceae</taxon>
        <taxon>Aequorivita</taxon>
    </lineage>
</organism>
<dbReference type="PANTHER" id="PTHR43110:SF1">
    <property type="entry name" value="THIOL PEROXIDASE"/>
    <property type="match status" value="1"/>
</dbReference>
<gene>
    <name evidence="3" type="primary">tpx</name>
    <name evidence="5" type="ORF">LS48_06060</name>
</gene>
<evidence type="ECO:0000313" key="5">
    <source>
        <dbReference type="EMBL" id="KXO00039.1"/>
    </source>
</evidence>
<dbReference type="NCBIfam" id="NF001808">
    <property type="entry name" value="PRK00522.1"/>
    <property type="match status" value="1"/>
</dbReference>
<reference evidence="6" key="1">
    <citation type="submission" date="2014-10" db="EMBL/GenBank/DDBJ databases">
        <title>Genome sequencing of Vitellibacter sp. D-24.</title>
        <authorList>
            <person name="Thevarajoo S."/>
            <person name="Selvaratnam C."/>
            <person name="Goh K.M."/>
            <person name="Chong C.S."/>
        </authorList>
    </citation>
    <scope>NUCLEOTIDE SEQUENCE [LARGE SCALE GENOMIC DNA]</scope>
    <source>
        <strain evidence="6">D-24</strain>
    </source>
</reference>
<comment type="subunit">
    <text evidence="3">Homodimer.</text>
</comment>
<dbReference type="AlphaFoldDB" id="A0A137RIM7"/>
<dbReference type="RefSeq" id="WP_062621025.1">
    <property type="nucleotide sequence ID" value="NZ_JRWG01000003.1"/>
</dbReference>
<keyword evidence="6" id="KW-1185">Reference proteome</keyword>
<keyword evidence="2 3" id="KW-0676">Redox-active center</keyword>